<dbReference type="PROSITE" id="PS00138">
    <property type="entry name" value="SUBTILASE_SER"/>
    <property type="match status" value="1"/>
</dbReference>
<evidence type="ECO:0000313" key="10">
    <source>
        <dbReference type="EMBL" id="TQI94210.1"/>
    </source>
</evidence>
<organism evidence="10 11">
    <name type="scientific">Amycolatopsis cihanbeyliensis</name>
    <dbReference type="NCBI Taxonomy" id="1128664"/>
    <lineage>
        <taxon>Bacteria</taxon>
        <taxon>Bacillati</taxon>
        <taxon>Actinomycetota</taxon>
        <taxon>Actinomycetes</taxon>
        <taxon>Pseudonocardiales</taxon>
        <taxon>Pseudonocardiaceae</taxon>
        <taxon>Amycolatopsis</taxon>
    </lineage>
</organism>
<feature type="chain" id="PRO_5021714847" evidence="8">
    <location>
        <begin position="25"/>
        <end position="473"/>
    </location>
</feature>
<dbReference type="PROSITE" id="PS00136">
    <property type="entry name" value="SUBTILASE_ASP"/>
    <property type="match status" value="1"/>
</dbReference>
<dbReference type="PROSITE" id="PS51892">
    <property type="entry name" value="SUBTILASE"/>
    <property type="match status" value="1"/>
</dbReference>
<dbReference type="SUPFAM" id="SSF52743">
    <property type="entry name" value="Subtilisin-like"/>
    <property type="match status" value="1"/>
</dbReference>
<dbReference type="InterPro" id="IPR015500">
    <property type="entry name" value="Peptidase_S8_subtilisin-rel"/>
</dbReference>
<dbReference type="Pfam" id="PF00082">
    <property type="entry name" value="Peptidase_S8"/>
    <property type="match status" value="1"/>
</dbReference>
<dbReference type="InterPro" id="IPR022398">
    <property type="entry name" value="Peptidase_S8_His-AS"/>
</dbReference>
<gene>
    <name evidence="10" type="ORF">FB471_6368</name>
</gene>
<dbReference type="PANTHER" id="PTHR43806">
    <property type="entry name" value="PEPTIDASE S8"/>
    <property type="match status" value="1"/>
</dbReference>
<evidence type="ECO:0000256" key="5">
    <source>
        <dbReference type="PROSITE-ProRule" id="PRU01240"/>
    </source>
</evidence>
<dbReference type="InterPro" id="IPR000209">
    <property type="entry name" value="Peptidase_S8/S53_dom"/>
</dbReference>
<comment type="similarity">
    <text evidence="1 5 6">Belongs to the peptidase S8 family.</text>
</comment>
<proteinExistence type="inferred from homology"/>
<protein>
    <submittedName>
        <fullName evidence="10">Subtilase family protein</fullName>
    </submittedName>
</protein>
<dbReference type="PANTHER" id="PTHR43806:SF11">
    <property type="entry name" value="CEREVISIN-RELATED"/>
    <property type="match status" value="1"/>
</dbReference>
<dbReference type="InterPro" id="IPR050131">
    <property type="entry name" value="Peptidase_S8_subtilisin-like"/>
</dbReference>
<keyword evidence="3 5" id="KW-0378">Hydrolase</keyword>
<evidence type="ECO:0000259" key="9">
    <source>
        <dbReference type="Pfam" id="PF00082"/>
    </source>
</evidence>
<evidence type="ECO:0000313" key="11">
    <source>
        <dbReference type="Proteomes" id="UP000320876"/>
    </source>
</evidence>
<dbReference type="GO" id="GO:0004252">
    <property type="term" value="F:serine-type endopeptidase activity"/>
    <property type="evidence" value="ECO:0007669"/>
    <property type="project" value="UniProtKB-UniRule"/>
</dbReference>
<keyword evidence="4 5" id="KW-0720">Serine protease</keyword>
<feature type="region of interest" description="Disordered" evidence="7">
    <location>
        <begin position="104"/>
        <end position="133"/>
    </location>
</feature>
<name>A0A542CTU0_AMYCI</name>
<keyword evidence="11" id="KW-1185">Reference proteome</keyword>
<evidence type="ECO:0000256" key="3">
    <source>
        <dbReference type="ARBA" id="ARBA00022801"/>
    </source>
</evidence>
<accession>A0A542CTU0</accession>
<evidence type="ECO:0000256" key="7">
    <source>
        <dbReference type="SAM" id="MobiDB-lite"/>
    </source>
</evidence>
<dbReference type="PRINTS" id="PR00723">
    <property type="entry name" value="SUBTILISIN"/>
</dbReference>
<dbReference type="PROSITE" id="PS00137">
    <property type="entry name" value="SUBTILASE_HIS"/>
    <property type="match status" value="1"/>
</dbReference>
<dbReference type="InterPro" id="IPR023828">
    <property type="entry name" value="Peptidase_S8_Ser-AS"/>
</dbReference>
<dbReference type="Gene3D" id="3.40.50.200">
    <property type="entry name" value="Peptidase S8/S53 domain"/>
    <property type="match status" value="1"/>
</dbReference>
<feature type="domain" description="Peptidase S8/S53" evidence="9">
    <location>
        <begin position="155"/>
        <end position="424"/>
    </location>
</feature>
<keyword evidence="2 5" id="KW-0645">Protease</keyword>
<dbReference type="InterPro" id="IPR036852">
    <property type="entry name" value="Peptidase_S8/S53_dom_sf"/>
</dbReference>
<feature type="signal peptide" evidence="8">
    <location>
        <begin position="1"/>
        <end position="24"/>
    </location>
</feature>
<evidence type="ECO:0000256" key="1">
    <source>
        <dbReference type="ARBA" id="ARBA00011073"/>
    </source>
</evidence>
<keyword evidence="8" id="KW-0732">Signal</keyword>
<evidence type="ECO:0000256" key="6">
    <source>
        <dbReference type="RuleBase" id="RU003355"/>
    </source>
</evidence>
<evidence type="ECO:0000256" key="2">
    <source>
        <dbReference type="ARBA" id="ARBA00022670"/>
    </source>
</evidence>
<feature type="active site" description="Charge relay system" evidence="5">
    <location>
        <position position="163"/>
    </location>
</feature>
<dbReference type="RefSeq" id="WP_246076818.1">
    <property type="nucleotide sequence ID" value="NZ_VFML01000002.1"/>
</dbReference>
<dbReference type="EMBL" id="VFML01000002">
    <property type="protein sequence ID" value="TQI94210.1"/>
    <property type="molecule type" value="Genomic_DNA"/>
</dbReference>
<evidence type="ECO:0000256" key="4">
    <source>
        <dbReference type="ARBA" id="ARBA00022825"/>
    </source>
</evidence>
<evidence type="ECO:0000256" key="8">
    <source>
        <dbReference type="SAM" id="SignalP"/>
    </source>
</evidence>
<dbReference type="Proteomes" id="UP000320876">
    <property type="component" value="Unassembled WGS sequence"/>
</dbReference>
<dbReference type="AlphaFoldDB" id="A0A542CTU0"/>
<feature type="active site" description="Charge relay system" evidence="5">
    <location>
        <position position="204"/>
    </location>
</feature>
<sequence>MSVLRFTNAALACAILVLSGQASAAGAPPDEEPACSNSGHSLRYVVLFDRSTPQRTAGERVATACGAMTTYYPEIGVAIATSADQRFAEHIGPDRAFSAEADRLAAEPGGHSATLPDDPRGPRPGAVPTGDRTGEQWNMKAIHADWARRVNPGRRDVVVGVLDSGIDPTHPDLRAAVDPARSASCLTGTPDTARSAWQPGASAHGTHVAGIIAAADDGHGISGVAPGVRLASIRVIDDGGHVDPAAAVCGFMWAAEQDMTVTNSSFFVDPWSLSCRLDDRQRVAREAVGRAVEYAHAVGTLNVAAATNEAINLTPSPRSGDQRPRERGGCEALPAGLRDVLTVSAVTGDGVKSGYSSYGLGVVDVAAPGGSADHCVLSTVPGGYASRCGTSMAAPHVAGVAALMASAAPGRSAAGLARTLGEEATPIPCPTDYDLTGDGRQDAYCAGYRDYNGFYGHGMVDAFAAAGNAVSRP</sequence>
<dbReference type="GO" id="GO:0006508">
    <property type="term" value="P:proteolysis"/>
    <property type="evidence" value="ECO:0007669"/>
    <property type="project" value="UniProtKB-KW"/>
</dbReference>
<comment type="caution">
    <text evidence="10">The sequence shown here is derived from an EMBL/GenBank/DDBJ whole genome shotgun (WGS) entry which is preliminary data.</text>
</comment>
<reference evidence="10 11" key="1">
    <citation type="submission" date="2019-06" db="EMBL/GenBank/DDBJ databases">
        <title>Sequencing the genomes of 1000 actinobacteria strains.</title>
        <authorList>
            <person name="Klenk H.-P."/>
        </authorList>
    </citation>
    <scope>NUCLEOTIDE SEQUENCE [LARGE SCALE GENOMIC DNA]</scope>
    <source>
        <strain evidence="10 11">DSM 45679</strain>
    </source>
</reference>
<feature type="active site" description="Charge relay system" evidence="5">
    <location>
        <position position="391"/>
    </location>
</feature>
<dbReference type="InterPro" id="IPR023827">
    <property type="entry name" value="Peptidase_S8_Asp-AS"/>
</dbReference>